<dbReference type="Pfam" id="PF13510">
    <property type="entry name" value="Fer2_4"/>
    <property type="match status" value="1"/>
</dbReference>
<gene>
    <name evidence="2" type="ORF">FKV68_20850</name>
</gene>
<accession>A0A859QEE2</accession>
<evidence type="ECO:0000313" key="2">
    <source>
        <dbReference type="EMBL" id="QLL64223.1"/>
    </source>
</evidence>
<evidence type="ECO:0000256" key="1">
    <source>
        <dbReference type="ARBA" id="ARBA00023002"/>
    </source>
</evidence>
<dbReference type="EMBL" id="CP041239">
    <property type="protein sequence ID" value="QLL64223.1"/>
    <property type="molecule type" value="Genomic_DNA"/>
</dbReference>
<reference evidence="2 3" key="1">
    <citation type="submission" date="2019-06" db="EMBL/GenBank/DDBJ databases">
        <title>Complete genome sequence of Ensifer mexicanus ITTG R7 isolated from nodules of Acacia angustissima (Mill.) Kuntze.</title>
        <authorList>
            <person name="Rincon-Rosales R."/>
            <person name="Rogel M.A."/>
            <person name="Guerrero G."/>
            <person name="Rincon-Molina C.I."/>
            <person name="Lopez-Lopez A."/>
            <person name="Martinez-Romero E."/>
        </authorList>
    </citation>
    <scope>NUCLEOTIDE SEQUENCE [LARGE SCALE GENOMIC DNA]</scope>
    <source>
        <strain evidence="2 3">ITTG R7</strain>
        <plasmid evidence="3">pemeittgr7a</plasmid>
    </source>
</reference>
<proteinExistence type="predicted"/>
<keyword evidence="1" id="KW-0560">Oxidoreductase</keyword>
<name>A0A859QEE2_9HYPH</name>
<dbReference type="KEGG" id="emx:FKV68_20850"/>
<dbReference type="Proteomes" id="UP000510721">
    <property type="component" value="Plasmid pEmeITTGR7a"/>
</dbReference>
<protein>
    <submittedName>
        <fullName evidence="2">(2Fe-2S)-binding protein</fullName>
    </submittedName>
</protein>
<dbReference type="AlphaFoldDB" id="A0A859QEE2"/>
<dbReference type="InterPro" id="IPR042204">
    <property type="entry name" value="2Fe-2S-bd_N"/>
</dbReference>
<geneLocation type="plasmid" evidence="3">
    <name>pemeittgr7a</name>
</geneLocation>
<dbReference type="Gene3D" id="3.10.20.440">
    <property type="entry name" value="2Fe-2S iron-sulphur cluster binding domain, sarcosine oxidase, alpha subunit, N-terminal domain"/>
    <property type="match status" value="1"/>
</dbReference>
<evidence type="ECO:0000313" key="3">
    <source>
        <dbReference type="Proteomes" id="UP000510721"/>
    </source>
</evidence>
<dbReference type="SUPFAM" id="SSF54292">
    <property type="entry name" value="2Fe-2S ferredoxin-like"/>
    <property type="match status" value="1"/>
</dbReference>
<sequence length="98" mass="10841">MAFDDRRRLTLTIDDQQVECFEGDTVAGVVMLANTTPYRRSSVTGEARAPLCMMGICFECLVEIDGVPNQQGCLRPVEAGMVVRRQLSIHNPARENVA</sequence>
<keyword evidence="2" id="KW-0614">Plasmid</keyword>
<dbReference type="GO" id="GO:0016491">
    <property type="term" value="F:oxidoreductase activity"/>
    <property type="evidence" value="ECO:0007669"/>
    <property type="project" value="UniProtKB-KW"/>
</dbReference>
<keyword evidence="3" id="KW-1185">Reference proteome</keyword>
<dbReference type="InterPro" id="IPR036010">
    <property type="entry name" value="2Fe-2S_ferredoxin-like_sf"/>
</dbReference>
<organism evidence="2 3">
    <name type="scientific">Sinorhizobium mexicanum</name>
    <dbReference type="NCBI Taxonomy" id="375549"/>
    <lineage>
        <taxon>Bacteria</taxon>
        <taxon>Pseudomonadati</taxon>
        <taxon>Pseudomonadota</taxon>
        <taxon>Alphaproteobacteria</taxon>
        <taxon>Hyphomicrobiales</taxon>
        <taxon>Rhizobiaceae</taxon>
        <taxon>Sinorhizobium/Ensifer group</taxon>
        <taxon>Sinorhizobium</taxon>
    </lineage>
</organism>
<dbReference type="GO" id="GO:0051536">
    <property type="term" value="F:iron-sulfur cluster binding"/>
    <property type="evidence" value="ECO:0007669"/>
    <property type="project" value="InterPro"/>
</dbReference>